<keyword evidence="3" id="KW-1185">Reference proteome</keyword>
<accession>A0ABV8IK79</accession>
<keyword evidence="1" id="KW-0472">Membrane</keyword>
<organism evidence="2 3">
    <name type="scientific">Actinoplanes subglobosus</name>
    <dbReference type="NCBI Taxonomy" id="1547892"/>
    <lineage>
        <taxon>Bacteria</taxon>
        <taxon>Bacillati</taxon>
        <taxon>Actinomycetota</taxon>
        <taxon>Actinomycetes</taxon>
        <taxon>Micromonosporales</taxon>
        <taxon>Micromonosporaceae</taxon>
        <taxon>Actinoplanes</taxon>
    </lineage>
</organism>
<sequence>MRVLDRIRSNPTGRLALKIGVGIVGGLVVAIGIILIPFPGPGWAIVILGLAILAVEFHWARGVLEFTKRHVQSWTHWIARQSLPLRALIGVVGMLFISAVVWASVKVSMDIDLVQVSLDWLRTH</sequence>
<evidence type="ECO:0000256" key="1">
    <source>
        <dbReference type="SAM" id="Phobius"/>
    </source>
</evidence>
<dbReference type="NCBIfam" id="TIGR02611">
    <property type="entry name" value="TIGR02611 family protein"/>
    <property type="match status" value="1"/>
</dbReference>
<protein>
    <submittedName>
        <fullName evidence="2">TIGR02611 family protein</fullName>
    </submittedName>
</protein>
<keyword evidence="1" id="KW-0812">Transmembrane</keyword>
<reference evidence="3" key="1">
    <citation type="journal article" date="2019" name="Int. J. Syst. Evol. Microbiol.">
        <title>The Global Catalogue of Microorganisms (GCM) 10K type strain sequencing project: providing services to taxonomists for standard genome sequencing and annotation.</title>
        <authorList>
            <consortium name="The Broad Institute Genomics Platform"/>
            <consortium name="The Broad Institute Genome Sequencing Center for Infectious Disease"/>
            <person name="Wu L."/>
            <person name="Ma J."/>
        </authorList>
    </citation>
    <scope>NUCLEOTIDE SEQUENCE [LARGE SCALE GENOMIC DNA]</scope>
    <source>
        <strain evidence="3">TBRC 5832</strain>
    </source>
</reference>
<dbReference type="InterPro" id="IPR013434">
    <property type="entry name" value="CHP02611"/>
</dbReference>
<proteinExistence type="predicted"/>
<comment type="caution">
    <text evidence="2">The sequence shown here is derived from an EMBL/GenBank/DDBJ whole genome shotgun (WGS) entry which is preliminary data.</text>
</comment>
<keyword evidence="1" id="KW-1133">Transmembrane helix</keyword>
<feature type="transmembrane region" description="Helical" evidence="1">
    <location>
        <begin position="85"/>
        <end position="105"/>
    </location>
</feature>
<dbReference type="InterPro" id="IPR019099">
    <property type="entry name" value="Uncharacterised_PGPGW_TM"/>
</dbReference>
<dbReference type="Proteomes" id="UP001595867">
    <property type="component" value="Unassembled WGS sequence"/>
</dbReference>
<name>A0ABV8IK79_9ACTN</name>
<feature type="transmembrane region" description="Helical" evidence="1">
    <location>
        <begin position="42"/>
        <end position="64"/>
    </location>
</feature>
<evidence type="ECO:0000313" key="3">
    <source>
        <dbReference type="Proteomes" id="UP001595867"/>
    </source>
</evidence>
<dbReference type="Pfam" id="PF09656">
    <property type="entry name" value="PGPGW"/>
    <property type="match status" value="1"/>
</dbReference>
<feature type="transmembrane region" description="Helical" evidence="1">
    <location>
        <begin position="15"/>
        <end position="36"/>
    </location>
</feature>
<dbReference type="RefSeq" id="WP_378065665.1">
    <property type="nucleotide sequence ID" value="NZ_JBHSBL010000006.1"/>
</dbReference>
<gene>
    <name evidence="2" type="ORF">ACFO0C_06730</name>
</gene>
<evidence type="ECO:0000313" key="2">
    <source>
        <dbReference type="EMBL" id="MFC4064619.1"/>
    </source>
</evidence>
<dbReference type="EMBL" id="JBHSBL010000006">
    <property type="protein sequence ID" value="MFC4064619.1"/>
    <property type="molecule type" value="Genomic_DNA"/>
</dbReference>